<reference evidence="2" key="1">
    <citation type="submission" date="2023-08" db="EMBL/GenBank/DDBJ databases">
        <title>Reference Genome Resource for the Citrus Pathogen Phytophthora citrophthora.</title>
        <authorList>
            <person name="Moller H."/>
            <person name="Coetzee B."/>
            <person name="Rose L.J."/>
            <person name="Van Niekerk J.M."/>
        </authorList>
    </citation>
    <scope>NUCLEOTIDE SEQUENCE</scope>
    <source>
        <strain evidence="2">STE-U-9442</strain>
    </source>
</reference>
<accession>A0AAD9G406</accession>
<dbReference type="AlphaFoldDB" id="A0AAD9G406"/>
<comment type="caution">
    <text evidence="2">The sequence shown here is derived from an EMBL/GenBank/DDBJ whole genome shotgun (WGS) entry which is preliminary data.</text>
</comment>
<feature type="region of interest" description="Disordered" evidence="1">
    <location>
        <begin position="1"/>
        <end position="33"/>
    </location>
</feature>
<name>A0AAD9G406_9STRA</name>
<gene>
    <name evidence="2" type="ORF">P3T76_012998</name>
</gene>
<sequence length="96" mass="9877">MAVAAATSFPRGKKPKASGQKVAAPSASASAPGEALFGKRGLAAVSAAEEQPKKKAKKTVKPVKNEAKDELKAAKATLLSFKTLRKGMLLRAACGR</sequence>
<proteinExistence type="predicted"/>
<protein>
    <submittedName>
        <fullName evidence="2">Uncharacterized protein</fullName>
    </submittedName>
</protein>
<evidence type="ECO:0000256" key="1">
    <source>
        <dbReference type="SAM" id="MobiDB-lite"/>
    </source>
</evidence>
<organism evidence="2 3">
    <name type="scientific">Phytophthora citrophthora</name>
    <dbReference type="NCBI Taxonomy" id="4793"/>
    <lineage>
        <taxon>Eukaryota</taxon>
        <taxon>Sar</taxon>
        <taxon>Stramenopiles</taxon>
        <taxon>Oomycota</taxon>
        <taxon>Peronosporomycetes</taxon>
        <taxon>Peronosporales</taxon>
        <taxon>Peronosporaceae</taxon>
        <taxon>Phytophthora</taxon>
    </lineage>
</organism>
<feature type="region of interest" description="Disordered" evidence="1">
    <location>
        <begin position="47"/>
        <end position="66"/>
    </location>
</feature>
<evidence type="ECO:0000313" key="2">
    <source>
        <dbReference type="EMBL" id="KAK1931669.1"/>
    </source>
</evidence>
<dbReference type="Proteomes" id="UP001259832">
    <property type="component" value="Unassembled WGS sequence"/>
</dbReference>
<feature type="compositionally biased region" description="Low complexity" evidence="1">
    <location>
        <begin position="23"/>
        <end position="32"/>
    </location>
</feature>
<evidence type="ECO:0000313" key="3">
    <source>
        <dbReference type="Proteomes" id="UP001259832"/>
    </source>
</evidence>
<dbReference type="EMBL" id="JASMQC010000033">
    <property type="protein sequence ID" value="KAK1931669.1"/>
    <property type="molecule type" value="Genomic_DNA"/>
</dbReference>
<keyword evidence="3" id="KW-1185">Reference proteome</keyword>